<accession>A0A1T1GTQ5</accession>
<feature type="transmembrane region" description="Helical" evidence="1">
    <location>
        <begin position="7"/>
        <end position="28"/>
    </location>
</feature>
<name>A0A1T1GTQ5_9GAMM</name>
<dbReference type="AlphaFoldDB" id="A0A1T1GTQ5"/>
<keyword evidence="1" id="KW-0472">Membrane</keyword>
<evidence type="ECO:0000313" key="2">
    <source>
        <dbReference type="EMBL" id="OOV80827.1"/>
    </source>
</evidence>
<sequence>MLLIQPKLNMIMGTIMFGFNQLPIINLVNPINLFKCNKIMLLKLSSGYFPLVSKNTLSIFILDIYLKKQIFKKSTQN</sequence>
<keyword evidence="3" id="KW-1185">Reference proteome</keyword>
<feature type="transmembrane region" description="Helical" evidence="1">
    <location>
        <begin position="48"/>
        <end position="66"/>
    </location>
</feature>
<keyword evidence="1" id="KW-0812">Transmembrane</keyword>
<reference evidence="2 3" key="1">
    <citation type="submission" date="2017-02" db="EMBL/GenBank/DDBJ databases">
        <title>Acinetobacter sp. ANC 4945, whole genome shotgun sequencing project.</title>
        <authorList>
            <person name="Radolfova-Krizova L."/>
            <person name="Al Atrouni A."/>
            <person name="Nemec A."/>
        </authorList>
    </citation>
    <scope>NUCLEOTIDE SEQUENCE [LARGE SCALE GENOMIC DNA]</scope>
    <source>
        <strain evidence="2 3">ANC 4945</strain>
    </source>
</reference>
<evidence type="ECO:0000313" key="3">
    <source>
        <dbReference type="Proteomes" id="UP000191160"/>
    </source>
</evidence>
<proteinExistence type="predicted"/>
<comment type="caution">
    <text evidence="2">The sequence shown here is derived from an EMBL/GenBank/DDBJ whole genome shotgun (WGS) entry which is preliminary data.</text>
</comment>
<keyword evidence="1" id="KW-1133">Transmembrane helix</keyword>
<evidence type="ECO:0000256" key="1">
    <source>
        <dbReference type="SAM" id="Phobius"/>
    </source>
</evidence>
<organism evidence="2 3">
    <name type="scientific">Acinetobacter amyesii</name>
    <dbReference type="NCBI Taxonomy" id="2942470"/>
    <lineage>
        <taxon>Bacteria</taxon>
        <taxon>Pseudomonadati</taxon>
        <taxon>Pseudomonadota</taxon>
        <taxon>Gammaproteobacteria</taxon>
        <taxon>Moraxellales</taxon>
        <taxon>Moraxellaceae</taxon>
        <taxon>Acinetobacter</taxon>
    </lineage>
</organism>
<gene>
    <name evidence="2" type="ORF">B1202_12505</name>
</gene>
<protein>
    <submittedName>
        <fullName evidence="2">Uncharacterized protein</fullName>
    </submittedName>
</protein>
<dbReference type="Proteomes" id="UP000191160">
    <property type="component" value="Unassembled WGS sequence"/>
</dbReference>
<dbReference type="EMBL" id="MVKX01000008">
    <property type="protein sequence ID" value="OOV80827.1"/>
    <property type="molecule type" value="Genomic_DNA"/>
</dbReference>